<dbReference type="OrthoDB" id="5496769at2"/>
<feature type="region of interest" description="Disordered" evidence="1">
    <location>
        <begin position="27"/>
        <end position="52"/>
    </location>
</feature>
<keyword evidence="2" id="KW-0732">Signal</keyword>
<evidence type="ECO:0000313" key="4">
    <source>
        <dbReference type="Proteomes" id="UP000249169"/>
    </source>
</evidence>
<evidence type="ECO:0000256" key="2">
    <source>
        <dbReference type="SAM" id="SignalP"/>
    </source>
</evidence>
<proteinExistence type="predicted"/>
<accession>A0A328C2N0</accession>
<organism evidence="3 4">
    <name type="scientific">Lujinxingia litoralis</name>
    <dbReference type="NCBI Taxonomy" id="2211119"/>
    <lineage>
        <taxon>Bacteria</taxon>
        <taxon>Deltaproteobacteria</taxon>
        <taxon>Bradymonadales</taxon>
        <taxon>Lujinxingiaceae</taxon>
        <taxon>Lujinxingia</taxon>
    </lineage>
</organism>
<sequence length="385" mass="40423">MVPNSRALASTTAAALILFSAPAFAQSNTPDASENAESAPVEVAEAEESAAKELEEAAQDELDAELDELLGKDSGRDDKPWSIGASLGFSVGQGTFVRVANDSPWADEVHDGSGAYNRVSMRFGISPSYSVGDFNFSGNLGFSQGLTPNNGMNGPYETRLGDLGLSAGWKGWSFDAIGVSLRPSLSISLPTSRTSQVATMLLSSSLGLSASKTFFKRLTIGASLSGSRTFHRYTSPVIEIDDIGEENAIYRYDGSEAVAPGLFAVGGINTPYSLGTGLSASMSFPNKLSASVSYNLRTSWAYRVNESDEFSSQYECRGLGCAGQGASGSISLGYPVTDWLSASLSASTFGGPRTPDQKSFVFPFWNFNGAATNQSSIGLGLSGSY</sequence>
<name>A0A328C2N0_9DELT</name>
<evidence type="ECO:0000313" key="3">
    <source>
        <dbReference type="EMBL" id="RAL20967.1"/>
    </source>
</evidence>
<protein>
    <submittedName>
        <fullName evidence="3">Uncharacterized protein</fullName>
    </submittedName>
</protein>
<feature type="signal peptide" evidence="2">
    <location>
        <begin position="1"/>
        <end position="25"/>
    </location>
</feature>
<dbReference type="AlphaFoldDB" id="A0A328C2N0"/>
<feature type="compositionally biased region" description="Low complexity" evidence="1">
    <location>
        <begin position="32"/>
        <end position="43"/>
    </location>
</feature>
<dbReference type="Proteomes" id="UP000249169">
    <property type="component" value="Unassembled WGS sequence"/>
</dbReference>
<keyword evidence="4" id="KW-1185">Reference proteome</keyword>
<comment type="caution">
    <text evidence="3">The sequence shown here is derived from an EMBL/GenBank/DDBJ whole genome shotgun (WGS) entry which is preliminary data.</text>
</comment>
<feature type="chain" id="PRO_5016387008" evidence="2">
    <location>
        <begin position="26"/>
        <end position="385"/>
    </location>
</feature>
<reference evidence="3 4" key="1">
    <citation type="submission" date="2018-05" db="EMBL/GenBank/DDBJ databases">
        <title>Lujinxingia marina gen. nov. sp. nov., a new facultative anaerobic member of the class Deltaproteobacteria, and proposal of Lujinxingaceae fam. nov.</title>
        <authorList>
            <person name="Li C.-M."/>
        </authorList>
    </citation>
    <scope>NUCLEOTIDE SEQUENCE [LARGE SCALE GENOMIC DNA]</scope>
    <source>
        <strain evidence="3 4">B210</strain>
    </source>
</reference>
<evidence type="ECO:0000256" key="1">
    <source>
        <dbReference type="SAM" id="MobiDB-lite"/>
    </source>
</evidence>
<dbReference type="EMBL" id="QHKO01000007">
    <property type="protein sequence ID" value="RAL20967.1"/>
    <property type="molecule type" value="Genomic_DNA"/>
</dbReference>
<dbReference type="RefSeq" id="WP_111730698.1">
    <property type="nucleotide sequence ID" value="NZ_QHKO01000007.1"/>
</dbReference>
<gene>
    <name evidence="3" type="ORF">DL240_14955</name>
</gene>